<dbReference type="InterPro" id="IPR015421">
    <property type="entry name" value="PyrdxlP-dep_Trfase_major"/>
</dbReference>
<evidence type="ECO:0000256" key="3">
    <source>
        <dbReference type="ARBA" id="ARBA00004953"/>
    </source>
</evidence>
<dbReference type="Gene3D" id="3.90.1150.10">
    <property type="entry name" value="Aspartate Aminotransferase, domain 1"/>
    <property type="match status" value="1"/>
</dbReference>
<comment type="cofactor">
    <cofactor evidence="1">
        <name>pyridoxal 5'-phosphate</name>
        <dbReference type="ChEBI" id="CHEBI:597326"/>
    </cofactor>
</comment>
<dbReference type="UniPathway" id="UPA00148"/>
<dbReference type="PANTHER" id="PTHR42885:SF1">
    <property type="entry name" value="THREONINE-PHOSPHATE DECARBOXYLASE"/>
    <property type="match status" value="1"/>
</dbReference>
<dbReference type="GO" id="GO:0009236">
    <property type="term" value="P:cobalamin biosynthetic process"/>
    <property type="evidence" value="ECO:0007669"/>
    <property type="project" value="UniProtKB-UniPathway"/>
</dbReference>
<evidence type="ECO:0000256" key="9">
    <source>
        <dbReference type="ARBA" id="ARBA00048531"/>
    </source>
</evidence>
<evidence type="ECO:0000256" key="4">
    <source>
        <dbReference type="ARBA" id="ARBA00012285"/>
    </source>
</evidence>
<dbReference type="NCBIfam" id="TIGR01140">
    <property type="entry name" value="L_thr_O3P_dcar"/>
    <property type="match status" value="1"/>
</dbReference>
<name>A0A160U5D7_9ZZZZ</name>
<dbReference type="CDD" id="cd00609">
    <property type="entry name" value="AAT_like"/>
    <property type="match status" value="1"/>
</dbReference>
<dbReference type="Pfam" id="PF00155">
    <property type="entry name" value="Aminotran_1_2"/>
    <property type="match status" value="1"/>
</dbReference>
<dbReference type="AlphaFoldDB" id="A0A160U5D7"/>
<comment type="catalytic activity">
    <reaction evidence="9">
        <text>O-phospho-L-threonine + H(+) = (R)-1-aminopropan-2-yl phosphate + CO2</text>
        <dbReference type="Rhea" id="RHEA:11492"/>
        <dbReference type="ChEBI" id="CHEBI:15378"/>
        <dbReference type="ChEBI" id="CHEBI:16526"/>
        <dbReference type="ChEBI" id="CHEBI:58563"/>
        <dbReference type="ChEBI" id="CHEBI:58675"/>
        <dbReference type="EC" id="4.1.1.81"/>
    </reaction>
</comment>
<gene>
    <name evidence="11" type="ORF">MGWOODY_Hyp1939</name>
</gene>
<comment type="pathway">
    <text evidence="3">Cofactor biosynthesis; adenosylcobalamin biosynthesis.</text>
</comment>
<organism evidence="11">
    <name type="scientific">hydrothermal vent metagenome</name>
    <dbReference type="NCBI Taxonomy" id="652676"/>
    <lineage>
        <taxon>unclassified sequences</taxon>
        <taxon>metagenomes</taxon>
        <taxon>ecological metagenomes</taxon>
    </lineage>
</organism>
<dbReference type="EC" id="4.1.1.81" evidence="4"/>
<dbReference type="InterPro" id="IPR015422">
    <property type="entry name" value="PyrdxlP-dep_Trfase_small"/>
</dbReference>
<evidence type="ECO:0000256" key="7">
    <source>
        <dbReference type="ARBA" id="ARBA00023239"/>
    </source>
</evidence>
<keyword evidence="5" id="KW-0169">Cobalamin biosynthesis</keyword>
<dbReference type="InterPro" id="IPR004838">
    <property type="entry name" value="NHTrfase_class1_PyrdxlP-BS"/>
</dbReference>
<dbReference type="SUPFAM" id="SSF53383">
    <property type="entry name" value="PLP-dependent transferases"/>
    <property type="match status" value="1"/>
</dbReference>
<evidence type="ECO:0000256" key="5">
    <source>
        <dbReference type="ARBA" id="ARBA00022573"/>
    </source>
</evidence>
<evidence type="ECO:0000259" key="10">
    <source>
        <dbReference type="Pfam" id="PF00155"/>
    </source>
</evidence>
<evidence type="ECO:0000313" key="11">
    <source>
        <dbReference type="EMBL" id="CUS57859.1"/>
    </source>
</evidence>
<dbReference type="InterPro" id="IPR005860">
    <property type="entry name" value="CobD"/>
</dbReference>
<dbReference type="PANTHER" id="PTHR42885">
    <property type="entry name" value="HISTIDINOL-PHOSPHATE AMINOTRANSFERASE-RELATED"/>
    <property type="match status" value="1"/>
</dbReference>
<dbReference type="GO" id="GO:0048472">
    <property type="term" value="F:threonine-phosphate decarboxylase activity"/>
    <property type="evidence" value="ECO:0007669"/>
    <property type="project" value="UniProtKB-EC"/>
</dbReference>
<reference evidence="11" key="1">
    <citation type="submission" date="2015-10" db="EMBL/GenBank/DDBJ databases">
        <authorList>
            <person name="Gilbert D.G."/>
        </authorList>
    </citation>
    <scope>NUCLEOTIDE SEQUENCE</scope>
</reference>
<comment type="function">
    <text evidence="2">Decarboxylates L-threonine-O-3-phosphate to yield (R)-1-amino-2-propanol O-2-phosphate, the precursor for the linkage between the nucleotide loop and the corrin ring in cobalamin.</text>
</comment>
<feature type="domain" description="Aminotransferase class I/classII large" evidence="10">
    <location>
        <begin position="45"/>
        <end position="316"/>
    </location>
</feature>
<protein>
    <recommendedName>
        <fullName evidence="4">threonine-phosphate decarboxylase</fullName>
        <ecNumber evidence="4">4.1.1.81</ecNumber>
    </recommendedName>
    <alternativeName>
        <fullName evidence="8">L-threonine-O-3-phosphate decarboxylase</fullName>
    </alternativeName>
</protein>
<dbReference type="GO" id="GO:0030170">
    <property type="term" value="F:pyridoxal phosphate binding"/>
    <property type="evidence" value="ECO:0007669"/>
    <property type="project" value="InterPro"/>
</dbReference>
<evidence type="ECO:0000256" key="1">
    <source>
        <dbReference type="ARBA" id="ARBA00001933"/>
    </source>
</evidence>
<keyword evidence="7 11" id="KW-0456">Lyase</keyword>
<dbReference type="InterPro" id="IPR004839">
    <property type="entry name" value="Aminotransferase_I/II_large"/>
</dbReference>
<dbReference type="Gene3D" id="3.40.640.10">
    <property type="entry name" value="Type I PLP-dependent aspartate aminotransferase-like (Major domain)"/>
    <property type="match status" value="1"/>
</dbReference>
<keyword evidence="6" id="KW-0663">Pyridoxal phosphate</keyword>
<accession>A0A160U5D7</accession>
<proteinExistence type="predicted"/>
<evidence type="ECO:0000256" key="2">
    <source>
        <dbReference type="ARBA" id="ARBA00003444"/>
    </source>
</evidence>
<sequence>MRHDLVHGGSLDKMRAAFPNASGPWIDLSTGINPWPYPVPDVSPDTLNALPTRDAYQQCRAAMASVIGVPADTLALAPGSELLIRMLPQIISPKRVAVLTPTYGDHAQVWRTAGCDVLETTSPLSLSSDVDAVAICNPNNPDGRLFNPDELDAARAKLAERGGWLIVDEAYTDLAPELSLARHAGAPGLIVLRSFGKFYGLAGLRLGAIIASEDILRPISNLLGVWPVSGLALDIGKRAYQDTSWQVSTRARLDDARRRLDEILVGTGIKEIHGTNLFRFVECEDAHLIWRRLAERGIYVRRFSWSNQHLRFGLIANEAAETRLREALSLSV</sequence>
<evidence type="ECO:0000256" key="8">
    <source>
        <dbReference type="ARBA" id="ARBA00029996"/>
    </source>
</evidence>
<dbReference type="EMBL" id="CZQD01000048">
    <property type="protein sequence ID" value="CUS57859.1"/>
    <property type="molecule type" value="Genomic_DNA"/>
</dbReference>
<evidence type="ECO:0000256" key="6">
    <source>
        <dbReference type="ARBA" id="ARBA00022898"/>
    </source>
</evidence>
<dbReference type="PROSITE" id="PS00105">
    <property type="entry name" value="AA_TRANSFER_CLASS_1"/>
    <property type="match status" value="1"/>
</dbReference>
<dbReference type="InterPro" id="IPR015424">
    <property type="entry name" value="PyrdxlP-dep_Trfase"/>
</dbReference>